<feature type="transmembrane region" description="Helical" evidence="5">
    <location>
        <begin position="312"/>
        <end position="331"/>
    </location>
</feature>
<evidence type="ECO:0000313" key="8">
    <source>
        <dbReference type="Proteomes" id="UP000199622"/>
    </source>
</evidence>
<name>A0A1H4Y9J2_9PSEU</name>
<feature type="transmembrane region" description="Helical" evidence="5">
    <location>
        <begin position="101"/>
        <end position="125"/>
    </location>
</feature>
<keyword evidence="4 5" id="KW-0472">Membrane</keyword>
<feature type="transmembrane region" description="Helical" evidence="5">
    <location>
        <begin position="343"/>
        <end position="362"/>
    </location>
</feature>
<feature type="transmembrane region" description="Helical" evidence="5">
    <location>
        <begin position="77"/>
        <end position="95"/>
    </location>
</feature>
<dbReference type="Gene3D" id="1.20.1250.20">
    <property type="entry name" value="MFS general substrate transporter like domains"/>
    <property type="match status" value="2"/>
</dbReference>
<dbReference type="Pfam" id="PF07690">
    <property type="entry name" value="MFS_1"/>
    <property type="match status" value="1"/>
</dbReference>
<dbReference type="OrthoDB" id="151222at2"/>
<feature type="transmembrane region" description="Helical" evidence="5">
    <location>
        <begin position="257"/>
        <end position="274"/>
    </location>
</feature>
<gene>
    <name evidence="7" type="ORF">SAMN04489727_6613</name>
</gene>
<feature type="transmembrane region" description="Helical" evidence="5">
    <location>
        <begin position="286"/>
        <end position="306"/>
    </location>
</feature>
<feature type="transmembrane region" description="Helical" evidence="5">
    <location>
        <begin position="220"/>
        <end position="237"/>
    </location>
</feature>
<dbReference type="EMBL" id="FNSO01000004">
    <property type="protein sequence ID" value="SED14553.1"/>
    <property type="molecule type" value="Genomic_DNA"/>
</dbReference>
<feature type="transmembrane region" description="Helical" evidence="5">
    <location>
        <begin position="165"/>
        <end position="185"/>
    </location>
</feature>
<keyword evidence="8" id="KW-1185">Reference proteome</keyword>
<comment type="subcellular location">
    <subcellularLocation>
        <location evidence="1">Cell membrane</location>
        <topology evidence="1">Multi-pass membrane protein</topology>
    </subcellularLocation>
</comment>
<dbReference type="PANTHER" id="PTHR23514:SF13">
    <property type="entry name" value="INNER MEMBRANE PROTEIN YBJJ"/>
    <property type="match status" value="1"/>
</dbReference>
<dbReference type="Proteomes" id="UP000199622">
    <property type="component" value="Unassembled WGS sequence"/>
</dbReference>
<evidence type="ECO:0000256" key="3">
    <source>
        <dbReference type="ARBA" id="ARBA00022989"/>
    </source>
</evidence>
<evidence type="ECO:0000256" key="5">
    <source>
        <dbReference type="SAM" id="Phobius"/>
    </source>
</evidence>
<dbReference type="PANTHER" id="PTHR23514">
    <property type="entry name" value="BYPASS OF STOP CODON PROTEIN 6"/>
    <property type="match status" value="1"/>
</dbReference>
<dbReference type="GO" id="GO:0005886">
    <property type="term" value="C:plasma membrane"/>
    <property type="evidence" value="ECO:0007669"/>
    <property type="project" value="UniProtKB-SubCell"/>
</dbReference>
<protein>
    <submittedName>
        <fullName evidence="7">Sugar phosphate permease</fullName>
    </submittedName>
</protein>
<sequence length="404" mass="40908">MTTVLSRLRAARFATFMFFGLNGFAMGMWVVHIPNVERATGISHSTLGALLLVLGGAAFLGMQVAGPLVDRLGQRRLVPAAGILLGLAVCLPGFADSWWALGLALIGFGFGNGAIDVGMNAHAVVVERAYPRPIMAAFHAMWSIGGAIAAVIGAATLGAGVPTGVTLTGTGLVCVLLSLVSARFLMEPAASGAAATVASADDDDTADEPAARRRTPGRTVWLLGLLALALMLSEGVANDWAALHMEKVLGTSASTAALAYGAFAVAMTTGRFLTDRVAAWAGPAAIVRYGAVLAAVGLTVAAAAPWVPVSLVGWALFGLGLSGGVPQLFTAAGNLDTRASGALMARVVGLGYVGLLAGPALIGGLTHWMPLNVAFAVPVVLCVLAALFAGVLSPKPEPVEQPVG</sequence>
<reference evidence="8" key="1">
    <citation type="submission" date="2016-10" db="EMBL/GenBank/DDBJ databases">
        <authorList>
            <person name="Varghese N."/>
            <person name="Submissions S."/>
        </authorList>
    </citation>
    <scope>NUCLEOTIDE SEQUENCE [LARGE SCALE GENOMIC DNA]</scope>
    <source>
        <strain evidence="8">DSM 44544</strain>
    </source>
</reference>
<dbReference type="PROSITE" id="PS50850">
    <property type="entry name" value="MFS"/>
    <property type="match status" value="1"/>
</dbReference>
<dbReference type="InterPro" id="IPR036259">
    <property type="entry name" value="MFS_trans_sf"/>
</dbReference>
<feature type="transmembrane region" description="Helical" evidence="5">
    <location>
        <begin position="368"/>
        <end position="392"/>
    </location>
</feature>
<dbReference type="CDD" id="cd17393">
    <property type="entry name" value="MFS_MosC_like"/>
    <property type="match status" value="1"/>
</dbReference>
<evidence type="ECO:0000259" key="6">
    <source>
        <dbReference type="PROSITE" id="PS50850"/>
    </source>
</evidence>
<evidence type="ECO:0000256" key="2">
    <source>
        <dbReference type="ARBA" id="ARBA00022692"/>
    </source>
</evidence>
<keyword evidence="2 5" id="KW-0812">Transmembrane</keyword>
<feature type="transmembrane region" description="Helical" evidence="5">
    <location>
        <begin position="45"/>
        <end position="65"/>
    </location>
</feature>
<dbReference type="InterPro" id="IPR051788">
    <property type="entry name" value="MFS_Transporter"/>
</dbReference>
<dbReference type="InterPro" id="IPR011701">
    <property type="entry name" value="MFS"/>
</dbReference>
<accession>A0A1H4Y9J2</accession>
<dbReference type="InterPro" id="IPR020846">
    <property type="entry name" value="MFS_dom"/>
</dbReference>
<dbReference type="AlphaFoldDB" id="A0A1H4Y9J2"/>
<evidence type="ECO:0000256" key="4">
    <source>
        <dbReference type="ARBA" id="ARBA00023136"/>
    </source>
</evidence>
<feature type="transmembrane region" description="Helical" evidence="5">
    <location>
        <begin position="137"/>
        <end position="159"/>
    </location>
</feature>
<keyword evidence="3 5" id="KW-1133">Transmembrane helix</keyword>
<dbReference type="GO" id="GO:0022857">
    <property type="term" value="F:transmembrane transporter activity"/>
    <property type="evidence" value="ECO:0007669"/>
    <property type="project" value="InterPro"/>
</dbReference>
<proteinExistence type="predicted"/>
<evidence type="ECO:0000256" key="1">
    <source>
        <dbReference type="ARBA" id="ARBA00004651"/>
    </source>
</evidence>
<dbReference type="SUPFAM" id="SSF103473">
    <property type="entry name" value="MFS general substrate transporter"/>
    <property type="match status" value="1"/>
</dbReference>
<evidence type="ECO:0000313" key="7">
    <source>
        <dbReference type="EMBL" id="SED14553.1"/>
    </source>
</evidence>
<feature type="domain" description="Major facilitator superfamily (MFS) profile" evidence="6">
    <location>
        <begin position="11"/>
        <end position="397"/>
    </location>
</feature>
<dbReference type="STRING" id="208445.SAMN04489727_6613"/>
<organism evidence="7 8">
    <name type="scientific">Amycolatopsis tolypomycina</name>
    <dbReference type="NCBI Taxonomy" id="208445"/>
    <lineage>
        <taxon>Bacteria</taxon>
        <taxon>Bacillati</taxon>
        <taxon>Actinomycetota</taxon>
        <taxon>Actinomycetes</taxon>
        <taxon>Pseudonocardiales</taxon>
        <taxon>Pseudonocardiaceae</taxon>
        <taxon>Amycolatopsis</taxon>
    </lineage>
</organism>
<feature type="transmembrane region" description="Helical" evidence="5">
    <location>
        <begin position="12"/>
        <end position="33"/>
    </location>
</feature>
<dbReference type="RefSeq" id="WP_091314677.1">
    <property type="nucleotide sequence ID" value="NZ_FNSO01000004.1"/>
</dbReference>